<dbReference type="Proteomes" id="UP001356427">
    <property type="component" value="Unassembled WGS sequence"/>
</dbReference>
<reference evidence="1 2" key="1">
    <citation type="submission" date="2021-04" db="EMBL/GenBank/DDBJ databases">
        <authorList>
            <person name="De Guttry C."/>
            <person name="Zahm M."/>
            <person name="Klopp C."/>
            <person name="Cabau C."/>
            <person name="Louis A."/>
            <person name="Berthelot C."/>
            <person name="Parey E."/>
            <person name="Roest Crollius H."/>
            <person name="Montfort J."/>
            <person name="Robinson-Rechavi M."/>
            <person name="Bucao C."/>
            <person name="Bouchez O."/>
            <person name="Gislard M."/>
            <person name="Lluch J."/>
            <person name="Milhes M."/>
            <person name="Lampietro C."/>
            <person name="Lopez Roques C."/>
            <person name="Donnadieu C."/>
            <person name="Braasch I."/>
            <person name="Desvignes T."/>
            <person name="Postlethwait J."/>
            <person name="Bobe J."/>
            <person name="Wedekind C."/>
            <person name="Guiguen Y."/>
        </authorList>
    </citation>
    <scope>NUCLEOTIDE SEQUENCE [LARGE SCALE GENOMIC DNA]</scope>
    <source>
        <strain evidence="1">Cs_M1</strain>
        <tissue evidence="1">Blood</tissue>
    </source>
</reference>
<proteinExistence type="predicted"/>
<evidence type="ECO:0000313" key="1">
    <source>
        <dbReference type="EMBL" id="KAK6306969.1"/>
    </source>
</evidence>
<dbReference type="EMBL" id="JAGTTL010000020">
    <property type="protein sequence ID" value="KAK6306969.1"/>
    <property type="molecule type" value="Genomic_DNA"/>
</dbReference>
<protein>
    <submittedName>
        <fullName evidence="1">Uncharacterized protein</fullName>
    </submittedName>
</protein>
<feature type="non-terminal residue" evidence="1">
    <location>
        <position position="1"/>
    </location>
</feature>
<name>A0AAN8L8Y5_9TELE</name>
<keyword evidence="2" id="KW-1185">Reference proteome</keyword>
<evidence type="ECO:0000313" key="2">
    <source>
        <dbReference type="Proteomes" id="UP001356427"/>
    </source>
</evidence>
<organism evidence="1 2">
    <name type="scientific">Coregonus suidteri</name>
    <dbReference type="NCBI Taxonomy" id="861788"/>
    <lineage>
        <taxon>Eukaryota</taxon>
        <taxon>Metazoa</taxon>
        <taxon>Chordata</taxon>
        <taxon>Craniata</taxon>
        <taxon>Vertebrata</taxon>
        <taxon>Euteleostomi</taxon>
        <taxon>Actinopterygii</taxon>
        <taxon>Neopterygii</taxon>
        <taxon>Teleostei</taxon>
        <taxon>Protacanthopterygii</taxon>
        <taxon>Salmoniformes</taxon>
        <taxon>Salmonidae</taxon>
        <taxon>Coregoninae</taxon>
        <taxon>Coregonus</taxon>
    </lineage>
</organism>
<sequence>PLSYQRLTKAICVLHNFMDQEGTCSSPPCARGEVCCSAGCFKDGGQQRSAGGEGAVQARGPTMANSYISCVGEPLPHLNWLHIGHSMIRGVF</sequence>
<dbReference type="AlphaFoldDB" id="A0AAN8L8Y5"/>
<gene>
    <name evidence="1" type="ORF">J4Q44_G00221170</name>
</gene>
<comment type="caution">
    <text evidence="1">The sequence shown here is derived from an EMBL/GenBank/DDBJ whole genome shotgun (WGS) entry which is preliminary data.</text>
</comment>
<accession>A0AAN8L8Y5</accession>